<comment type="caution">
    <text evidence="1">The sequence shown here is derived from an EMBL/GenBank/DDBJ whole genome shotgun (WGS) entry which is preliminary data.</text>
</comment>
<accession>A0AAJ0G337</accession>
<proteinExistence type="predicted"/>
<protein>
    <submittedName>
        <fullName evidence="1">Uncharacterized protein</fullName>
    </submittedName>
</protein>
<gene>
    <name evidence="1" type="ORF">QQS21_002102</name>
</gene>
<evidence type="ECO:0000313" key="1">
    <source>
        <dbReference type="EMBL" id="KAK2609321.1"/>
    </source>
</evidence>
<dbReference type="EMBL" id="JASWJB010000024">
    <property type="protein sequence ID" value="KAK2609321.1"/>
    <property type="molecule type" value="Genomic_DNA"/>
</dbReference>
<sequence>MMLPPCEGPALDQFIYHDAPIEWLERLDENDNSQGYVFRVLIKGKEYAIKVFKFYNPMNTEYFWGPMLGEDTPLDTAAFYTDPFYAECRAYGRIQEEIKRNKLSKDIAVPCYGYLFLQEEDQIVLHERELDLELWNINVDYQRLTPGGLNPRAIVKDIAPAETGVNGDSLQKILRDVTSLNRQGIYNMDIKKDNYRGGRLVDFGSSWTKPHLLLDACNARQSYASRAADRAMFDEMVREEEIPNPKGVKAIHVMKRRSQVIRE</sequence>
<dbReference type="InterPro" id="IPR025213">
    <property type="entry name" value="Sim4_Fta2"/>
</dbReference>
<dbReference type="Proteomes" id="UP001251528">
    <property type="component" value="Unassembled WGS sequence"/>
</dbReference>
<organism evidence="1 2">
    <name type="scientific">Conoideocrella luteorostrata</name>
    <dbReference type="NCBI Taxonomy" id="1105319"/>
    <lineage>
        <taxon>Eukaryota</taxon>
        <taxon>Fungi</taxon>
        <taxon>Dikarya</taxon>
        <taxon>Ascomycota</taxon>
        <taxon>Pezizomycotina</taxon>
        <taxon>Sordariomycetes</taxon>
        <taxon>Hypocreomycetidae</taxon>
        <taxon>Hypocreales</taxon>
        <taxon>Clavicipitaceae</taxon>
        <taxon>Conoideocrella</taxon>
    </lineage>
</organism>
<name>A0AAJ0G337_9HYPO</name>
<dbReference type="AlphaFoldDB" id="A0AAJ0G337"/>
<keyword evidence="2" id="KW-1185">Reference proteome</keyword>
<dbReference type="Pfam" id="PF13095">
    <property type="entry name" value="FTA2"/>
    <property type="match status" value="1"/>
</dbReference>
<evidence type="ECO:0000313" key="2">
    <source>
        <dbReference type="Proteomes" id="UP001251528"/>
    </source>
</evidence>
<reference evidence="1" key="1">
    <citation type="submission" date="2023-06" db="EMBL/GenBank/DDBJ databases">
        <title>Conoideocrella luteorostrata (Hypocreales: Clavicipitaceae), a potential biocontrol fungus for elongate hemlock scale in United States Christmas tree production areas.</title>
        <authorList>
            <person name="Barrett H."/>
            <person name="Lovett B."/>
            <person name="Macias A.M."/>
            <person name="Stajich J.E."/>
            <person name="Kasson M.T."/>
        </authorList>
    </citation>
    <scope>NUCLEOTIDE SEQUENCE</scope>
    <source>
        <strain evidence="1">ARSEF 14590</strain>
    </source>
</reference>